<dbReference type="GO" id="GO:0008270">
    <property type="term" value="F:zinc ion binding"/>
    <property type="evidence" value="ECO:0007669"/>
    <property type="project" value="InterPro"/>
</dbReference>
<gene>
    <name evidence="4" type="ORF">ELE36_10720</name>
</gene>
<accession>A0A411HJS2</accession>
<evidence type="ECO:0000313" key="5">
    <source>
        <dbReference type="Proteomes" id="UP000291562"/>
    </source>
</evidence>
<dbReference type="AlphaFoldDB" id="A0A411HJS2"/>
<protein>
    <recommendedName>
        <fullName evidence="3">Peptidase M14 domain-containing protein</fullName>
    </recommendedName>
</protein>
<keyword evidence="5" id="KW-1185">Reference proteome</keyword>
<reference evidence="4 5" key="1">
    <citation type="submission" date="2019-01" db="EMBL/GenBank/DDBJ databases">
        <title>Pseudolysobacter antarctica gen. nov., sp. nov., isolated from Fildes Peninsula, Antarctica.</title>
        <authorList>
            <person name="Wei Z."/>
            <person name="Peng F."/>
        </authorList>
    </citation>
    <scope>NUCLEOTIDE SEQUENCE [LARGE SCALE GENOMIC DNA]</scope>
    <source>
        <strain evidence="4 5">AQ6-296</strain>
    </source>
</reference>
<evidence type="ECO:0000256" key="2">
    <source>
        <dbReference type="SAM" id="SignalP"/>
    </source>
</evidence>
<feature type="signal peptide" evidence="2">
    <location>
        <begin position="1"/>
        <end position="22"/>
    </location>
</feature>
<evidence type="ECO:0000313" key="4">
    <source>
        <dbReference type="EMBL" id="QBB70789.1"/>
    </source>
</evidence>
<dbReference type="SUPFAM" id="SSF53187">
    <property type="entry name" value="Zn-dependent exopeptidases"/>
    <property type="match status" value="1"/>
</dbReference>
<sequence length="1012" mass="110834">MLHYTRCLIFCGLSLATAAASADPGNISDRYARDPQQKVDEAYSKKIAEYTTATMFNSALTNYLPASATVPTPAKVLGDVAGAPNMLPYTKDIYRYFRLLADSSPRVKVFSIGKSEEGREMIAVAIADEALLADLKDNDARLAQLADPRTIGMDDTKASALVAKTTPVYYITGTIHSTETGAPTALMELAYRLAVDDAPYIKGIRSRVITLITPVVEPDGRDRMVDLYNWHRAHLGENYPHLLYWGHYVAHDNNRDAMGMTLNLTRNVMTTYVGWHAQVLHDLHESVPFLYDNTVGDGPYNAWVDPILTSEWQQLGWDNVQQMTQFGMPGVFTHGDFDTWSPGYLMFIAAMHNGISRLYETFGNHGADTEERILSPDEYSRTWYRQNPPLAKVTWSQRNNNNYEQTALLSTLNYFADNGKQFLQNFYRKSKRSIEKPANGGPAAYVLSAEDAHLGAQAELLRILQLQHVEIQRAGSAFTAQVIAPPEKKDDKKTDDKTIEAKDKSADAVKDTKPKMIARNFAAGSYIVRMDQPYSRIADALLDRQYWAPEDAQKHPYDDTGWSMGDQFGTEVVRVTDNGILNVAAQAVTGTINAPGGVHGEGAMYVIDNHADIALITLRYAFKGADITVAEKAFDTDGRHFNAGALFVRGASGKAFADKLVELGLDAYATNAAPDVATHHLSAPRIALMHTWLDTQTEGWWRMALDKLKVPYSYINTQTVAREDDLRRKYDVILFGPVGVDNSQLIVDGLPMWGNAMPWKTTPLTPNMGNIDSTDDIRPGLGGAGVAHLRKFIEQGGLFVTSSDSAKFAIDMGLAPGVFVASAKDLRVVGSVLGAEIVDAASPVAFGYSKNFALYSPNGMAFSVSNLVTGDDGLANAKDYKRPTGRGGPSEVDTVQSRGDSEIPALPSAKPWQALPLNAQQQRNNPFAIPASLRPKTIVRFGDADDLLISGLLQGGGALAQRAAVVDARLGRGHTLLFANNPIWRGETIGSYALVFNAMLNFDHLDATESAK</sequence>
<dbReference type="RefSeq" id="WP_129833160.1">
    <property type="nucleotide sequence ID" value="NZ_CP035704.1"/>
</dbReference>
<name>A0A411HJS2_9GAMM</name>
<dbReference type="InterPro" id="IPR000834">
    <property type="entry name" value="Peptidase_M14"/>
</dbReference>
<dbReference type="GO" id="GO:0004181">
    <property type="term" value="F:metallocarboxypeptidase activity"/>
    <property type="evidence" value="ECO:0007669"/>
    <property type="project" value="InterPro"/>
</dbReference>
<dbReference type="KEGG" id="xbc:ELE36_10720"/>
<dbReference type="Proteomes" id="UP000291562">
    <property type="component" value="Chromosome"/>
</dbReference>
<feature type="chain" id="PRO_5019178984" description="Peptidase M14 domain-containing protein" evidence="2">
    <location>
        <begin position="23"/>
        <end position="1012"/>
    </location>
</feature>
<feature type="region of interest" description="Disordered" evidence="1">
    <location>
        <begin position="878"/>
        <end position="900"/>
    </location>
</feature>
<proteinExistence type="predicted"/>
<dbReference type="EMBL" id="CP035704">
    <property type="protein sequence ID" value="QBB70789.1"/>
    <property type="molecule type" value="Genomic_DNA"/>
</dbReference>
<dbReference type="Gene3D" id="3.40.630.10">
    <property type="entry name" value="Zn peptidases"/>
    <property type="match status" value="1"/>
</dbReference>
<dbReference type="GO" id="GO:0006508">
    <property type="term" value="P:proteolysis"/>
    <property type="evidence" value="ECO:0007669"/>
    <property type="project" value="InterPro"/>
</dbReference>
<evidence type="ECO:0000259" key="3">
    <source>
        <dbReference type="Pfam" id="PF00246"/>
    </source>
</evidence>
<dbReference type="Pfam" id="PF00246">
    <property type="entry name" value="Peptidase_M14"/>
    <property type="match status" value="1"/>
</dbReference>
<keyword evidence="2" id="KW-0732">Signal</keyword>
<evidence type="ECO:0000256" key="1">
    <source>
        <dbReference type="SAM" id="MobiDB-lite"/>
    </source>
</evidence>
<feature type="domain" description="Peptidase M14" evidence="3">
    <location>
        <begin position="93"/>
        <end position="224"/>
    </location>
</feature>
<dbReference type="OrthoDB" id="9767214at2"/>
<organism evidence="4 5">
    <name type="scientific">Pseudolysobacter antarcticus</name>
    <dbReference type="NCBI Taxonomy" id="2511995"/>
    <lineage>
        <taxon>Bacteria</taxon>
        <taxon>Pseudomonadati</taxon>
        <taxon>Pseudomonadota</taxon>
        <taxon>Gammaproteobacteria</taxon>
        <taxon>Lysobacterales</taxon>
        <taxon>Rhodanobacteraceae</taxon>
        <taxon>Pseudolysobacter</taxon>
    </lineage>
</organism>